<organism evidence="3 4">
    <name type="scientific">Arabidopsis thaliana</name>
    <name type="common">Mouse-ear cress</name>
    <dbReference type="NCBI Taxonomy" id="3702"/>
    <lineage>
        <taxon>Eukaryota</taxon>
        <taxon>Viridiplantae</taxon>
        <taxon>Streptophyta</taxon>
        <taxon>Embryophyta</taxon>
        <taxon>Tracheophyta</taxon>
        <taxon>Spermatophyta</taxon>
        <taxon>Magnoliopsida</taxon>
        <taxon>eudicotyledons</taxon>
        <taxon>Gunneridae</taxon>
        <taxon>Pentapetalae</taxon>
        <taxon>rosids</taxon>
        <taxon>malvids</taxon>
        <taxon>Brassicales</taxon>
        <taxon>Brassicaceae</taxon>
        <taxon>Camelineae</taxon>
        <taxon>Arabidopsis</taxon>
    </lineage>
</organism>
<feature type="compositionally biased region" description="Gly residues" evidence="1">
    <location>
        <begin position="8"/>
        <end position="24"/>
    </location>
</feature>
<evidence type="ECO:0000313" key="3">
    <source>
        <dbReference type="EMBL" id="OAO92598.1"/>
    </source>
</evidence>
<name>A0A178UFL4_ARATH</name>
<sequence>MEKEDGGGDVGAGGIGGIGAGGGKGKGKNVPNELKAEAEARRKAEAEARQKLARKLNKIFHNYLIKDWRQSHRALLSKIIEQIHAICWALVLGKILEFTYNMNRPIAQHMFLDIDSFAEKVKLKADEINAQKKVITEDMAVGSMKKAFDHVFLKGIEKADGRKKGGGDKVFTIKGRFNEVQNATAIDIANKVDIGPVGIIIDMSMGLRKLKDGMYMVPKPKDGAPKHALTIVAYGMTKEDELLFVVQNTWGTIWGVNGEGRMIITDTCHMFYLDEVIDDKKKKGKAPIA</sequence>
<dbReference type="SUPFAM" id="SSF54001">
    <property type="entry name" value="Cysteine proteinases"/>
    <property type="match status" value="1"/>
</dbReference>
<feature type="region of interest" description="Disordered" evidence="1">
    <location>
        <begin position="1"/>
        <end position="37"/>
    </location>
</feature>
<reference evidence="4" key="1">
    <citation type="journal article" date="2016" name="Proc. Natl. Acad. Sci. U.S.A.">
        <title>Chromosome-level assembly of Arabidopsis thaliana Ler reveals the extent of translocation and inversion polymorphisms.</title>
        <authorList>
            <person name="Zapata L."/>
            <person name="Ding J."/>
            <person name="Willing E.M."/>
            <person name="Hartwig B."/>
            <person name="Bezdan D."/>
            <person name="Jiao W.B."/>
            <person name="Patel V."/>
            <person name="Velikkakam James G."/>
            <person name="Koornneef M."/>
            <person name="Ossowski S."/>
            <person name="Schneeberger K."/>
        </authorList>
    </citation>
    <scope>NUCLEOTIDE SEQUENCE [LARGE SCALE GENOMIC DNA]</scope>
    <source>
        <strain evidence="4">cv. Landsberg erecta</strain>
    </source>
</reference>
<dbReference type="GO" id="GO:0008234">
    <property type="term" value="F:cysteine-type peptidase activity"/>
    <property type="evidence" value="ECO:0007669"/>
    <property type="project" value="InterPro"/>
</dbReference>
<accession>A0A178UFL4</accession>
<dbReference type="GO" id="GO:0006508">
    <property type="term" value="P:proteolysis"/>
    <property type="evidence" value="ECO:0007669"/>
    <property type="project" value="InterPro"/>
</dbReference>
<evidence type="ECO:0000256" key="1">
    <source>
        <dbReference type="SAM" id="MobiDB-lite"/>
    </source>
</evidence>
<dbReference type="ExpressionAtlas" id="A0A178UFL4">
    <property type="expression patterns" value="baseline and differential"/>
</dbReference>
<dbReference type="EMBL" id="LUHQ01000005">
    <property type="protein sequence ID" value="OAO92598.1"/>
    <property type="molecule type" value="Genomic_DNA"/>
</dbReference>
<proteinExistence type="predicted"/>
<dbReference type="InterPro" id="IPR000668">
    <property type="entry name" value="Peptidase_C1A_C"/>
</dbReference>
<gene>
    <name evidence="3" type="ordered locus">AXX17_At5g16720</name>
</gene>
<dbReference type="AlphaFoldDB" id="A0A178UFL4"/>
<dbReference type="InterPro" id="IPR038765">
    <property type="entry name" value="Papain-like_cys_pep_sf"/>
</dbReference>
<dbReference type="Pfam" id="PF00112">
    <property type="entry name" value="Peptidase_C1"/>
    <property type="match status" value="1"/>
</dbReference>
<dbReference type="Gene3D" id="3.90.70.10">
    <property type="entry name" value="Cysteine proteinases"/>
    <property type="match status" value="1"/>
</dbReference>
<evidence type="ECO:0000259" key="2">
    <source>
        <dbReference type="Pfam" id="PF00112"/>
    </source>
</evidence>
<evidence type="ECO:0000313" key="4">
    <source>
        <dbReference type="Proteomes" id="UP000078284"/>
    </source>
</evidence>
<dbReference type="CDD" id="cd02619">
    <property type="entry name" value="Peptidase_C1"/>
    <property type="match status" value="1"/>
</dbReference>
<comment type="caution">
    <text evidence="3">The sequence shown here is derived from an EMBL/GenBank/DDBJ whole genome shotgun (WGS) entry which is preliminary data.</text>
</comment>
<dbReference type="Proteomes" id="UP000078284">
    <property type="component" value="Chromosome 5"/>
</dbReference>
<feature type="domain" description="Peptidase C1A papain C-terminal" evidence="2">
    <location>
        <begin position="164"/>
        <end position="268"/>
    </location>
</feature>
<protein>
    <recommendedName>
        <fullName evidence="2">Peptidase C1A papain C-terminal domain-containing protein</fullName>
    </recommendedName>
</protein>